<comment type="caution">
    <text evidence="2">The sequence shown here is derived from an EMBL/GenBank/DDBJ whole genome shotgun (WGS) entry which is preliminary data.</text>
</comment>
<gene>
    <name evidence="2" type="ORF">D187_004471</name>
</gene>
<evidence type="ECO:0000313" key="3">
    <source>
        <dbReference type="Proteomes" id="UP000011682"/>
    </source>
</evidence>
<dbReference type="AlphaFoldDB" id="S9P6T0"/>
<keyword evidence="1" id="KW-0472">Membrane</keyword>
<feature type="transmembrane region" description="Helical" evidence="1">
    <location>
        <begin position="12"/>
        <end position="30"/>
    </location>
</feature>
<reference evidence="2" key="1">
    <citation type="submission" date="2013-05" db="EMBL/GenBank/DDBJ databases">
        <title>Genome assembly of Cystobacter fuscus DSM 2262.</title>
        <authorList>
            <person name="Sharma G."/>
            <person name="Khatri I."/>
            <person name="Kaur C."/>
            <person name="Mayilraj S."/>
            <person name="Subramanian S."/>
        </authorList>
    </citation>
    <scope>NUCLEOTIDE SEQUENCE [LARGE SCALE GENOMIC DNA]</scope>
    <source>
        <strain evidence="2">DSM 2262</strain>
    </source>
</reference>
<evidence type="ECO:0000313" key="2">
    <source>
        <dbReference type="EMBL" id="EPX57937.1"/>
    </source>
</evidence>
<accession>S9P6T0</accession>
<feature type="transmembrane region" description="Helical" evidence="1">
    <location>
        <begin position="42"/>
        <end position="61"/>
    </location>
</feature>
<keyword evidence="1" id="KW-0812">Transmembrane</keyword>
<proteinExistence type="predicted"/>
<feature type="transmembrane region" description="Helical" evidence="1">
    <location>
        <begin position="68"/>
        <end position="90"/>
    </location>
</feature>
<name>S9P6T0_CYSF2</name>
<dbReference type="Proteomes" id="UP000011682">
    <property type="component" value="Unassembled WGS sequence"/>
</dbReference>
<dbReference type="EMBL" id="ANAH02000028">
    <property type="protein sequence ID" value="EPX57937.1"/>
    <property type="molecule type" value="Genomic_DNA"/>
</dbReference>
<keyword evidence="1" id="KW-1133">Transmembrane helix</keyword>
<keyword evidence="3" id="KW-1185">Reference proteome</keyword>
<organism evidence="2 3">
    <name type="scientific">Cystobacter fuscus (strain ATCC 25194 / DSM 2262 / NBRC 100088 / M29)</name>
    <dbReference type="NCBI Taxonomy" id="1242864"/>
    <lineage>
        <taxon>Bacteria</taxon>
        <taxon>Pseudomonadati</taxon>
        <taxon>Myxococcota</taxon>
        <taxon>Myxococcia</taxon>
        <taxon>Myxococcales</taxon>
        <taxon>Cystobacterineae</taxon>
        <taxon>Archangiaceae</taxon>
        <taxon>Cystobacter</taxon>
    </lineage>
</organism>
<protein>
    <submittedName>
        <fullName evidence="2">Uncharacterized protein</fullName>
    </submittedName>
</protein>
<evidence type="ECO:0000256" key="1">
    <source>
        <dbReference type="SAM" id="Phobius"/>
    </source>
</evidence>
<sequence>MDRLKRDDREQALYFVTSFLGSVTLSYYLSRLMGSGTVSAGRMLLMLPVMVAGFWLFYVFGKRRPATLFMMNAAFAFLSLIALFLTFQFLSGLRGQAALKSPDAHDPCVWPCPFEGDWRHARPAPPLNVGGVRPAL</sequence>